<proteinExistence type="predicted"/>
<protein>
    <submittedName>
        <fullName evidence="1">Uncharacterized protein</fullName>
    </submittedName>
</protein>
<dbReference type="EMBL" id="GGEC01024932">
    <property type="protein sequence ID" value="MBX05416.1"/>
    <property type="molecule type" value="Transcribed_RNA"/>
</dbReference>
<organism evidence="1">
    <name type="scientific">Rhizophora mucronata</name>
    <name type="common">Asiatic mangrove</name>
    <dbReference type="NCBI Taxonomy" id="61149"/>
    <lineage>
        <taxon>Eukaryota</taxon>
        <taxon>Viridiplantae</taxon>
        <taxon>Streptophyta</taxon>
        <taxon>Embryophyta</taxon>
        <taxon>Tracheophyta</taxon>
        <taxon>Spermatophyta</taxon>
        <taxon>Magnoliopsida</taxon>
        <taxon>eudicotyledons</taxon>
        <taxon>Gunneridae</taxon>
        <taxon>Pentapetalae</taxon>
        <taxon>rosids</taxon>
        <taxon>fabids</taxon>
        <taxon>Malpighiales</taxon>
        <taxon>Rhizophoraceae</taxon>
        <taxon>Rhizophora</taxon>
    </lineage>
</organism>
<name>A0A2P2KI70_RHIMU</name>
<reference evidence="1" key="1">
    <citation type="submission" date="2018-02" db="EMBL/GenBank/DDBJ databases">
        <title>Rhizophora mucronata_Transcriptome.</title>
        <authorList>
            <person name="Meera S.P."/>
            <person name="Sreeshan A."/>
            <person name="Augustine A."/>
        </authorList>
    </citation>
    <scope>NUCLEOTIDE SEQUENCE</scope>
    <source>
        <tissue evidence="1">Leaf</tissue>
    </source>
</reference>
<accession>A0A2P2KI70</accession>
<sequence>MLIVGLTVLKLHMTYPPERERKLCSVRHSWISLSPTSWLGCAVKRMSKQWDYHVDFLHSIFGSFSALHQLF</sequence>
<evidence type="ECO:0000313" key="1">
    <source>
        <dbReference type="EMBL" id="MBX05416.1"/>
    </source>
</evidence>
<dbReference type="AlphaFoldDB" id="A0A2P2KI70"/>